<sequence length="178" mass="19397">MIAIIEKAANGTARVVRIVGQTAAWLGLALVLLVAFNVLSRYAFGISSVATQEAEWHLMAAGALLGMSYGLNQGGEVRVDVLYDKFSPELKATIDIIAALMLMLASIFIVWLSINYVHQSYAIGEISPDPGGLHYRFLLKALIPVAFVLLALQALSMMLENIVRRAHLKQPLANPDKH</sequence>
<keyword evidence="2 9" id="KW-0813">Transport</keyword>
<dbReference type="GO" id="GO:0005886">
    <property type="term" value="C:plasma membrane"/>
    <property type="evidence" value="ECO:0007669"/>
    <property type="project" value="UniProtKB-SubCell"/>
</dbReference>
<dbReference type="PANTHER" id="PTHR35011">
    <property type="entry name" value="2,3-DIKETO-L-GULONATE TRAP TRANSPORTER SMALL PERMEASE PROTEIN YIAM"/>
    <property type="match status" value="1"/>
</dbReference>
<dbReference type="RefSeq" id="WP_126008860.1">
    <property type="nucleotide sequence ID" value="NZ_CP032509.1"/>
</dbReference>
<dbReference type="InterPro" id="IPR055348">
    <property type="entry name" value="DctQ"/>
</dbReference>
<evidence type="ECO:0000313" key="12">
    <source>
        <dbReference type="Proteomes" id="UP000268192"/>
    </source>
</evidence>
<protein>
    <recommendedName>
        <fullName evidence="9">TRAP transporter small permease protein</fullName>
    </recommendedName>
</protein>
<dbReference type="OrthoDB" id="9794346at2"/>
<evidence type="ECO:0000256" key="8">
    <source>
        <dbReference type="ARBA" id="ARBA00038436"/>
    </source>
</evidence>
<evidence type="ECO:0000256" key="1">
    <source>
        <dbReference type="ARBA" id="ARBA00004429"/>
    </source>
</evidence>
<evidence type="ECO:0000256" key="7">
    <source>
        <dbReference type="ARBA" id="ARBA00023136"/>
    </source>
</evidence>
<dbReference type="KEGG" id="abaw:D5400_06770"/>
<feature type="transmembrane region" description="Helical" evidence="9">
    <location>
        <begin position="93"/>
        <end position="117"/>
    </location>
</feature>
<evidence type="ECO:0000259" key="10">
    <source>
        <dbReference type="Pfam" id="PF04290"/>
    </source>
</evidence>
<dbReference type="AlphaFoldDB" id="A0A3S9B251"/>
<evidence type="ECO:0000256" key="5">
    <source>
        <dbReference type="ARBA" id="ARBA00022692"/>
    </source>
</evidence>
<accession>A0A3S9B251</accession>
<proteinExistence type="inferred from homology"/>
<keyword evidence="7 9" id="KW-0472">Membrane</keyword>
<evidence type="ECO:0000256" key="3">
    <source>
        <dbReference type="ARBA" id="ARBA00022475"/>
    </source>
</evidence>
<keyword evidence="4 9" id="KW-0997">Cell inner membrane</keyword>
<gene>
    <name evidence="11" type="ORF">D5400_06770</name>
</gene>
<keyword evidence="3" id="KW-1003">Cell membrane</keyword>
<evidence type="ECO:0000256" key="6">
    <source>
        <dbReference type="ARBA" id="ARBA00022989"/>
    </source>
</evidence>
<dbReference type="Proteomes" id="UP000268192">
    <property type="component" value="Chromosome"/>
</dbReference>
<feature type="domain" description="Tripartite ATP-independent periplasmic transporters DctQ component" evidence="10">
    <location>
        <begin position="30"/>
        <end position="162"/>
    </location>
</feature>
<dbReference type="InterPro" id="IPR007387">
    <property type="entry name" value="TRAP_DctQ"/>
</dbReference>
<keyword evidence="5 9" id="KW-0812">Transmembrane</keyword>
<feature type="transmembrane region" description="Helical" evidence="9">
    <location>
        <begin position="56"/>
        <end position="72"/>
    </location>
</feature>
<evidence type="ECO:0000256" key="4">
    <source>
        <dbReference type="ARBA" id="ARBA00022519"/>
    </source>
</evidence>
<comment type="similarity">
    <text evidence="8 9">Belongs to the TRAP transporter small permease family.</text>
</comment>
<evidence type="ECO:0000313" key="11">
    <source>
        <dbReference type="EMBL" id="AZN71017.1"/>
    </source>
</evidence>
<reference evidence="11 12" key="1">
    <citation type="submission" date="2018-09" db="EMBL/GenBank/DDBJ databases">
        <title>Marinorhizobium profundi gen. nov., sp. nov., isolated from a deep-sea sediment sample from the New Britain Trench and proposal of Marinorhizobiaceae fam. nov. in the order Rhizobiales of the class Alphaproteobacteria.</title>
        <authorList>
            <person name="Cao J."/>
        </authorList>
    </citation>
    <scope>NUCLEOTIDE SEQUENCE [LARGE SCALE GENOMIC DNA]</scope>
    <source>
        <strain evidence="11 12">WS11</strain>
    </source>
</reference>
<dbReference type="GO" id="GO:0022857">
    <property type="term" value="F:transmembrane transporter activity"/>
    <property type="evidence" value="ECO:0007669"/>
    <property type="project" value="UniProtKB-UniRule"/>
</dbReference>
<dbReference type="Pfam" id="PF04290">
    <property type="entry name" value="DctQ"/>
    <property type="match status" value="1"/>
</dbReference>
<name>A0A3S9B251_9HYPH</name>
<comment type="function">
    <text evidence="9">Part of the tripartite ATP-independent periplasmic (TRAP) transport system.</text>
</comment>
<dbReference type="PANTHER" id="PTHR35011:SF4">
    <property type="entry name" value="SLL1102 PROTEIN"/>
    <property type="match status" value="1"/>
</dbReference>
<comment type="subunit">
    <text evidence="9">The complex comprises the extracytoplasmic solute receptor protein and the two transmembrane proteins.</text>
</comment>
<evidence type="ECO:0000256" key="9">
    <source>
        <dbReference type="RuleBase" id="RU369079"/>
    </source>
</evidence>
<comment type="subcellular location">
    <subcellularLocation>
        <location evidence="1 9">Cell inner membrane</location>
        <topology evidence="1 9">Multi-pass membrane protein</topology>
    </subcellularLocation>
</comment>
<feature type="transmembrane region" description="Helical" evidence="9">
    <location>
        <begin position="23"/>
        <end position="44"/>
    </location>
</feature>
<dbReference type="EMBL" id="CP032509">
    <property type="protein sequence ID" value="AZN71017.1"/>
    <property type="molecule type" value="Genomic_DNA"/>
</dbReference>
<evidence type="ECO:0000256" key="2">
    <source>
        <dbReference type="ARBA" id="ARBA00022448"/>
    </source>
</evidence>
<feature type="transmembrane region" description="Helical" evidence="9">
    <location>
        <begin position="137"/>
        <end position="159"/>
    </location>
</feature>
<keyword evidence="6 9" id="KW-1133">Transmembrane helix</keyword>
<organism evidence="11 12">
    <name type="scientific">Georhizobium profundi</name>
    <dbReference type="NCBI Taxonomy" id="2341112"/>
    <lineage>
        <taxon>Bacteria</taxon>
        <taxon>Pseudomonadati</taxon>
        <taxon>Pseudomonadota</taxon>
        <taxon>Alphaproteobacteria</taxon>
        <taxon>Hyphomicrobiales</taxon>
        <taxon>Rhizobiaceae</taxon>
        <taxon>Georhizobium</taxon>
    </lineage>
</organism>
<keyword evidence="12" id="KW-1185">Reference proteome</keyword>